<dbReference type="Proteomes" id="UP000799291">
    <property type="component" value="Unassembled WGS sequence"/>
</dbReference>
<organism evidence="4 5">
    <name type="scientific">Lentithecium fluviatile CBS 122367</name>
    <dbReference type="NCBI Taxonomy" id="1168545"/>
    <lineage>
        <taxon>Eukaryota</taxon>
        <taxon>Fungi</taxon>
        <taxon>Dikarya</taxon>
        <taxon>Ascomycota</taxon>
        <taxon>Pezizomycotina</taxon>
        <taxon>Dothideomycetes</taxon>
        <taxon>Pleosporomycetidae</taxon>
        <taxon>Pleosporales</taxon>
        <taxon>Massarineae</taxon>
        <taxon>Lentitheciaceae</taxon>
        <taxon>Lentithecium</taxon>
    </lineage>
</organism>
<name>A0A6G1IE12_9PLEO</name>
<protein>
    <recommendedName>
        <fullName evidence="3">Zn(2)-C6 fungal-type domain-containing protein</fullName>
    </recommendedName>
</protein>
<dbReference type="InterPro" id="IPR036864">
    <property type="entry name" value="Zn2-C6_fun-type_DNA-bd_sf"/>
</dbReference>
<gene>
    <name evidence="4" type="ORF">K458DRAFT_380342</name>
</gene>
<reference evidence="4" key="1">
    <citation type="journal article" date="2020" name="Stud. Mycol.">
        <title>101 Dothideomycetes genomes: a test case for predicting lifestyles and emergence of pathogens.</title>
        <authorList>
            <person name="Haridas S."/>
            <person name="Albert R."/>
            <person name="Binder M."/>
            <person name="Bloem J."/>
            <person name="Labutti K."/>
            <person name="Salamov A."/>
            <person name="Andreopoulos B."/>
            <person name="Baker S."/>
            <person name="Barry K."/>
            <person name="Bills G."/>
            <person name="Bluhm B."/>
            <person name="Cannon C."/>
            <person name="Castanera R."/>
            <person name="Culley D."/>
            <person name="Daum C."/>
            <person name="Ezra D."/>
            <person name="Gonzalez J."/>
            <person name="Henrissat B."/>
            <person name="Kuo A."/>
            <person name="Liang C."/>
            <person name="Lipzen A."/>
            <person name="Lutzoni F."/>
            <person name="Magnuson J."/>
            <person name="Mondo S."/>
            <person name="Nolan M."/>
            <person name="Ohm R."/>
            <person name="Pangilinan J."/>
            <person name="Park H.-J."/>
            <person name="Ramirez L."/>
            <person name="Alfaro M."/>
            <person name="Sun H."/>
            <person name="Tritt A."/>
            <person name="Yoshinaga Y."/>
            <person name="Zwiers L.-H."/>
            <person name="Turgeon B."/>
            <person name="Goodwin S."/>
            <person name="Spatafora J."/>
            <person name="Crous P."/>
            <person name="Grigoriev I."/>
        </authorList>
    </citation>
    <scope>NUCLEOTIDE SEQUENCE</scope>
    <source>
        <strain evidence="4">CBS 122367</strain>
    </source>
</reference>
<keyword evidence="1" id="KW-0539">Nucleus</keyword>
<feature type="region of interest" description="Disordered" evidence="2">
    <location>
        <begin position="52"/>
        <end position="112"/>
    </location>
</feature>
<evidence type="ECO:0000313" key="4">
    <source>
        <dbReference type="EMBL" id="KAF2676213.1"/>
    </source>
</evidence>
<dbReference type="PROSITE" id="PS00463">
    <property type="entry name" value="ZN2_CY6_FUNGAL_1"/>
    <property type="match status" value="1"/>
</dbReference>
<dbReference type="EMBL" id="MU005638">
    <property type="protein sequence ID" value="KAF2676213.1"/>
    <property type="molecule type" value="Genomic_DNA"/>
</dbReference>
<feature type="domain" description="Zn(2)-C6 fungal-type" evidence="3">
    <location>
        <begin position="9"/>
        <end position="38"/>
    </location>
</feature>
<dbReference type="PANTHER" id="PTHR38111">
    <property type="entry name" value="ZN(2)-C6 FUNGAL-TYPE DOMAIN-CONTAINING PROTEIN-RELATED"/>
    <property type="match status" value="1"/>
</dbReference>
<dbReference type="GO" id="GO:0000981">
    <property type="term" value="F:DNA-binding transcription factor activity, RNA polymerase II-specific"/>
    <property type="evidence" value="ECO:0007669"/>
    <property type="project" value="InterPro"/>
</dbReference>
<keyword evidence="5" id="KW-1185">Reference proteome</keyword>
<accession>A0A6G1IE12</accession>
<feature type="compositionally biased region" description="Polar residues" evidence="2">
    <location>
        <begin position="92"/>
        <end position="101"/>
    </location>
</feature>
<dbReference type="CDD" id="cd00067">
    <property type="entry name" value="GAL4"/>
    <property type="match status" value="1"/>
</dbReference>
<evidence type="ECO:0000259" key="3">
    <source>
        <dbReference type="PROSITE" id="PS50048"/>
    </source>
</evidence>
<dbReference type="SMART" id="SM00066">
    <property type="entry name" value="GAL4"/>
    <property type="match status" value="1"/>
</dbReference>
<evidence type="ECO:0000256" key="1">
    <source>
        <dbReference type="ARBA" id="ARBA00023242"/>
    </source>
</evidence>
<feature type="compositionally biased region" description="Basic and acidic residues" evidence="2">
    <location>
        <begin position="64"/>
        <end position="88"/>
    </location>
</feature>
<evidence type="ECO:0000256" key="2">
    <source>
        <dbReference type="SAM" id="MobiDB-lite"/>
    </source>
</evidence>
<dbReference type="InterPro" id="IPR001138">
    <property type="entry name" value="Zn2Cys6_DnaBD"/>
</dbReference>
<dbReference type="PROSITE" id="PS50048">
    <property type="entry name" value="ZN2_CY6_FUNGAL_2"/>
    <property type="match status" value="1"/>
</dbReference>
<evidence type="ECO:0000313" key="5">
    <source>
        <dbReference type="Proteomes" id="UP000799291"/>
    </source>
</evidence>
<dbReference type="InterPro" id="IPR053178">
    <property type="entry name" value="Osmoadaptation_assoc"/>
</dbReference>
<dbReference type="Gene3D" id="4.10.240.10">
    <property type="entry name" value="Zn(2)-C6 fungal-type DNA-binding domain"/>
    <property type="match status" value="1"/>
</dbReference>
<dbReference type="AlphaFoldDB" id="A0A6G1IE12"/>
<dbReference type="GO" id="GO:0008270">
    <property type="term" value="F:zinc ion binding"/>
    <property type="evidence" value="ECO:0007669"/>
    <property type="project" value="InterPro"/>
</dbReference>
<sequence length="552" mass="61399">MPKAQRSRACQQCRERRVKCDETAGFCQQCRRLGLACSGPLQGSVIIDMTDRVAKPRQRKKRELRTPVVEHENDRKSASTKARVRDPDGTESLPTPSTTPALQVAGPQPRKLSIDQWPERQADETIAAIRYQYKMPMLYQPSKAVPDALDRAFVSHFVQLMASVRMYRPEIPWITHLPNLQEKAIKPALKLSIRATSMAFYATLHKDPTILVDSYRWYILSLNSQRQSLARMGSHSMPAAEEILVPIILGIYEVYAGTTTTSMWHHLAAATKILELRGPSNCKGVAYPLFKAMRVSDAHRAMVFNTPSPFSTPEWMTVPFEGQISNAHQYLVDILLVIPDCIGMLEMGGSMRSFFARRIPPAIDTKPAEYRARQLLQQLDDWAKRCHHLTTVPTEPGGRIVSTDMETLATSGARESLPDGSKMVIPDSFIALTAATYEAIRLILTMLLMKLSPQATSSYTVCCTTSTIPAPGSIGHTLFNVAVLSCKSILEIAAYMESTHPVGLDFIRSVFPLVVAGILGPREEEKQAAQKMLSRWGKTRGMAGLCSAWLEA</sequence>
<dbReference type="SUPFAM" id="SSF57701">
    <property type="entry name" value="Zn2/Cys6 DNA-binding domain"/>
    <property type="match status" value="1"/>
</dbReference>
<dbReference type="Pfam" id="PF00172">
    <property type="entry name" value="Zn_clus"/>
    <property type="match status" value="1"/>
</dbReference>
<dbReference type="OrthoDB" id="3525185at2759"/>
<proteinExistence type="predicted"/>